<evidence type="ECO:0000313" key="14">
    <source>
        <dbReference type="Proteomes" id="UP000539175"/>
    </source>
</evidence>
<dbReference type="Gene3D" id="6.10.340.10">
    <property type="match status" value="1"/>
</dbReference>
<gene>
    <name evidence="13" type="ORF">FHS74_001752</name>
</gene>
<evidence type="ECO:0000313" key="13">
    <source>
        <dbReference type="EMBL" id="MBB6251207.1"/>
    </source>
</evidence>
<evidence type="ECO:0000259" key="12">
    <source>
        <dbReference type="PROSITE" id="PS50885"/>
    </source>
</evidence>
<evidence type="ECO:0000256" key="10">
    <source>
        <dbReference type="SAM" id="Phobius"/>
    </source>
</evidence>
<feature type="domain" description="HAMP" evidence="12">
    <location>
        <begin position="303"/>
        <end position="356"/>
    </location>
</feature>
<accession>A0A7X0AWW0</accession>
<evidence type="ECO:0000256" key="4">
    <source>
        <dbReference type="ARBA" id="ARBA00022475"/>
    </source>
</evidence>
<dbReference type="SMART" id="SM00388">
    <property type="entry name" value="HisKA"/>
    <property type="match status" value="1"/>
</dbReference>
<dbReference type="Gene3D" id="1.10.287.130">
    <property type="match status" value="1"/>
</dbReference>
<dbReference type="InterPro" id="IPR050980">
    <property type="entry name" value="2C_sensor_his_kinase"/>
</dbReference>
<comment type="caution">
    <text evidence="13">The sequence shown here is derived from an EMBL/GenBank/DDBJ whole genome shotgun (WGS) entry which is preliminary data.</text>
</comment>
<keyword evidence="10" id="KW-0812">Transmembrane</keyword>
<dbReference type="Pfam" id="PF02518">
    <property type="entry name" value="HATPase_c"/>
    <property type="match status" value="1"/>
</dbReference>
<dbReference type="PANTHER" id="PTHR44936">
    <property type="entry name" value="SENSOR PROTEIN CREC"/>
    <property type="match status" value="1"/>
</dbReference>
<dbReference type="Gene3D" id="3.30.565.10">
    <property type="entry name" value="Histidine kinase-like ATPase, C-terminal domain"/>
    <property type="match status" value="1"/>
</dbReference>
<dbReference type="InterPro" id="IPR003594">
    <property type="entry name" value="HATPase_dom"/>
</dbReference>
<evidence type="ECO:0000256" key="9">
    <source>
        <dbReference type="ARBA" id="ARBA00022840"/>
    </source>
</evidence>
<evidence type="ECO:0000256" key="8">
    <source>
        <dbReference type="ARBA" id="ARBA00022777"/>
    </source>
</evidence>
<name>A0A7X0AWW0_9PROT</name>
<dbReference type="InterPro" id="IPR003661">
    <property type="entry name" value="HisK_dim/P_dom"/>
</dbReference>
<keyword evidence="6" id="KW-0808">Transferase</keyword>
<dbReference type="SUPFAM" id="SSF158472">
    <property type="entry name" value="HAMP domain-like"/>
    <property type="match status" value="1"/>
</dbReference>
<dbReference type="Pfam" id="PF00672">
    <property type="entry name" value="HAMP"/>
    <property type="match status" value="1"/>
</dbReference>
<evidence type="ECO:0000256" key="6">
    <source>
        <dbReference type="ARBA" id="ARBA00022679"/>
    </source>
</evidence>
<dbReference type="GO" id="GO:0000155">
    <property type="term" value="F:phosphorelay sensor kinase activity"/>
    <property type="evidence" value="ECO:0007669"/>
    <property type="project" value="InterPro"/>
</dbReference>
<keyword evidence="7" id="KW-0547">Nucleotide-binding</keyword>
<keyword evidence="8 13" id="KW-0418">Kinase</keyword>
<dbReference type="AlphaFoldDB" id="A0A7X0AWW0"/>
<dbReference type="InterPro" id="IPR005467">
    <property type="entry name" value="His_kinase_dom"/>
</dbReference>
<evidence type="ECO:0000256" key="2">
    <source>
        <dbReference type="ARBA" id="ARBA00004651"/>
    </source>
</evidence>
<dbReference type="InterPro" id="IPR036097">
    <property type="entry name" value="HisK_dim/P_sf"/>
</dbReference>
<evidence type="ECO:0000256" key="5">
    <source>
        <dbReference type="ARBA" id="ARBA00022553"/>
    </source>
</evidence>
<dbReference type="EMBL" id="JACIIZ010000004">
    <property type="protein sequence ID" value="MBB6251207.1"/>
    <property type="molecule type" value="Genomic_DNA"/>
</dbReference>
<dbReference type="PRINTS" id="PR00344">
    <property type="entry name" value="BCTRLSENSOR"/>
</dbReference>
<keyword evidence="10" id="KW-1133">Transmembrane helix</keyword>
<dbReference type="InterPro" id="IPR036890">
    <property type="entry name" value="HATPase_C_sf"/>
</dbReference>
<keyword evidence="14" id="KW-1185">Reference proteome</keyword>
<sequence>MMRLITRSIGAKILAALMAIYVVTYVATALVVYSGIRNGLMEAGTGALNQLADLKYERLATRIDALADNLTAWSQLEVMNDLVSGDVDKRVTAALEGLKRLYDLPGDIYAFDTAGTLIASSSPHPLPAVKPPTAPTPGGLRSLPPEWRVEGRAPTFLDKHRDPISGGWTVALAIPILGTFAPDFRLGTLVVTLPWPALETLLYGLDTGTVLLRLGPGVDVLSASPAALARQAGLDSANPPTGANAYIIGRSVTHDGLLRAWQVVVAQDVPTVTRPLRHVALDLVLLGLCLGLPIVISVRWLARRLTAPVSDLTRVVREIADTDRLDIRVPVSSEDELGFLAQSFNRMTETLQRAMAELEGMNQSLEGKVAARTTELEAAIAAQRRLIRDISHEVKSPLARLSMALGLARRVADAHAPLQFDRMEREIATIASLATELLTLAKLEGADSAVAVGPVDLASLIADVIDDALFEVPERAGDVHFNPDGQPAILDGNADLLRRAVENVVRNALFYTSPGVPVAVALERLDHPAGAGTGGLRITVADQGPGVPDDAMDQLFEPFYRVDQARARATGGSGIGLTICKRVMELHRGGIRARHNHPHGLVVEMDLPLGHDADGNPDIQR</sequence>
<evidence type="ECO:0000256" key="3">
    <source>
        <dbReference type="ARBA" id="ARBA00012438"/>
    </source>
</evidence>
<dbReference type="GO" id="GO:0005886">
    <property type="term" value="C:plasma membrane"/>
    <property type="evidence" value="ECO:0007669"/>
    <property type="project" value="UniProtKB-SubCell"/>
</dbReference>
<keyword evidence="10" id="KW-0472">Membrane</keyword>
<dbReference type="PROSITE" id="PS50885">
    <property type="entry name" value="HAMP"/>
    <property type="match status" value="1"/>
</dbReference>
<dbReference type="CDD" id="cd06225">
    <property type="entry name" value="HAMP"/>
    <property type="match status" value="1"/>
</dbReference>
<dbReference type="RefSeq" id="WP_184799494.1">
    <property type="nucleotide sequence ID" value="NZ_JACIIZ010000004.1"/>
</dbReference>
<dbReference type="Pfam" id="PF00512">
    <property type="entry name" value="HisKA"/>
    <property type="match status" value="1"/>
</dbReference>
<proteinExistence type="predicted"/>
<reference evidence="13 14" key="1">
    <citation type="submission" date="2020-08" db="EMBL/GenBank/DDBJ databases">
        <title>Genomic Encyclopedia of Type Strains, Phase IV (KMG-IV): sequencing the most valuable type-strain genomes for metagenomic binning, comparative biology and taxonomic classification.</title>
        <authorList>
            <person name="Goeker M."/>
        </authorList>
    </citation>
    <scope>NUCLEOTIDE SEQUENCE [LARGE SCALE GENOMIC DNA]</scope>
    <source>
        <strain evidence="13 14">DSM 22198</strain>
    </source>
</reference>
<feature type="transmembrane region" description="Helical" evidence="10">
    <location>
        <begin position="12"/>
        <end position="33"/>
    </location>
</feature>
<comment type="catalytic activity">
    <reaction evidence="1">
        <text>ATP + protein L-histidine = ADP + protein N-phospho-L-histidine.</text>
        <dbReference type="EC" id="2.7.13.3"/>
    </reaction>
</comment>
<evidence type="ECO:0000256" key="7">
    <source>
        <dbReference type="ARBA" id="ARBA00022741"/>
    </source>
</evidence>
<dbReference type="SMART" id="SM00304">
    <property type="entry name" value="HAMP"/>
    <property type="match status" value="1"/>
</dbReference>
<keyword evidence="5" id="KW-0597">Phosphoprotein</keyword>
<evidence type="ECO:0000256" key="1">
    <source>
        <dbReference type="ARBA" id="ARBA00000085"/>
    </source>
</evidence>
<comment type="subcellular location">
    <subcellularLocation>
        <location evidence="2">Cell membrane</location>
        <topology evidence="2">Multi-pass membrane protein</topology>
    </subcellularLocation>
</comment>
<protein>
    <recommendedName>
        <fullName evidence="3">histidine kinase</fullName>
        <ecNumber evidence="3">2.7.13.3</ecNumber>
    </recommendedName>
</protein>
<dbReference type="PANTHER" id="PTHR44936:SF10">
    <property type="entry name" value="SENSOR PROTEIN RSTB"/>
    <property type="match status" value="1"/>
</dbReference>
<dbReference type="EC" id="2.7.13.3" evidence="3"/>
<dbReference type="Proteomes" id="UP000539175">
    <property type="component" value="Unassembled WGS sequence"/>
</dbReference>
<keyword evidence="9" id="KW-0067">ATP-binding</keyword>
<keyword evidence="4" id="KW-1003">Cell membrane</keyword>
<evidence type="ECO:0000259" key="11">
    <source>
        <dbReference type="PROSITE" id="PS50109"/>
    </source>
</evidence>
<dbReference type="GO" id="GO:0005524">
    <property type="term" value="F:ATP binding"/>
    <property type="evidence" value="ECO:0007669"/>
    <property type="project" value="UniProtKB-KW"/>
</dbReference>
<dbReference type="InterPro" id="IPR003660">
    <property type="entry name" value="HAMP_dom"/>
</dbReference>
<dbReference type="SUPFAM" id="SSF47384">
    <property type="entry name" value="Homodimeric domain of signal transducing histidine kinase"/>
    <property type="match status" value="1"/>
</dbReference>
<dbReference type="PROSITE" id="PS50109">
    <property type="entry name" value="HIS_KIN"/>
    <property type="match status" value="1"/>
</dbReference>
<dbReference type="InterPro" id="IPR004358">
    <property type="entry name" value="Sig_transdc_His_kin-like_C"/>
</dbReference>
<dbReference type="CDD" id="cd00082">
    <property type="entry name" value="HisKA"/>
    <property type="match status" value="1"/>
</dbReference>
<organism evidence="13 14">
    <name type="scientific">Nitrospirillum iridis</name>
    <dbReference type="NCBI Taxonomy" id="765888"/>
    <lineage>
        <taxon>Bacteria</taxon>
        <taxon>Pseudomonadati</taxon>
        <taxon>Pseudomonadota</taxon>
        <taxon>Alphaproteobacteria</taxon>
        <taxon>Rhodospirillales</taxon>
        <taxon>Azospirillaceae</taxon>
        <taxon>Nitrospirillum</taxon>
    </lineage>
</organism>
<dbReference type="SMART" id="SM00387">
    <property type="entry name" value="HATPase_c"/>
    <property type="match status" value="1"/>
</dbReference>
<feature type="domain" description="Histidine kinase" evidence="11">
    <location>
        <begin position="389"/>
        <end position="611"/>
    </location>
</feature>
<dbReference type="SUPFAM" id="SSF55874">
    <property type="entry name" value="ATPase domain of HSP90 chaperone/DNA topoisomerase II/histidine kinase"/>
    <property type="match status" value="1"/>
</dbReference>